<dbReference type="CDD" id="cd08010">
    <property type="entry name" value="MltG_like"/>
    <property type="match status" value="1"/>
</dbReference>
<comment type="function">
    <text evidence="7">Functions as a peptidoglycan terminase that cleaves nascent peptidoglycan strands endolytically to terminate their elongation.</text>
</comment>
<dbReference type="Gene3D" id="3.30.1490.480">
    <property type="entry name" value="Endolytic murein transglycosylase"/>
    <property type="match status" value="1"/>
</dbReference>
<dbReference type="Proteomes" id="UP001141619">
    <property type="component" value="Unassembled WGS sequence"/>
</dbReference>
<evidence type="ECO:0000256" key="7">
    <source>
        <dbReference type="HAMAP-Rule" id="MF_02065"/>
    </source>
</evidence>
<dbReference type="PANTHER" id="PTHR30518">
    <property type="entry name" value="ENDOLYTIC MUREIN TRANSGLYCOSYLASE"/>
    <property type="match status" value="1"/>
</dbReference>
<evidence type="ECO:0000256" key="8">
    <source>
        <dbReference type="SAM" id="MobiDB-lite"/>
    </source>
</evidence>
<proteinExistence type="inferred from homology"/>
<dbReference type="GO" id="GO:0071555">
    <property type="term" value="P:cell wall organization"/>
    <property type="evidence" value="ECO:0007669"/>
    <property type="project" value="UniProtKB-KW"/>
</dbReference>
<keyword evidence="10" id="KW-1185">Reference proteome</keyword>
<dbReference type="HAMAP" id="MF_02065">
    <property type="entry name" value="MltG"/>
    <property type="match status" value="1"/>
</dbReference>
<comment type="caution">
    <text evidence="9">The sequence shown here is derived from an EMBL/GenBank/DDBJ whole genome shotgun (WGS) entry which is preliminary data.</text>
</comment>
<gene>
    <name evidence="7 9" type="primary">mltG</name>
    <name evidence="9" type="ORF">NYP16_10345</name>
</gene>
<keyword evidence="6 7" id="KW-0961">Cell wall biogenesis/degradation</keyword>
<keyword evidence="2 7" id="KW-0812">Transmembrane</keyword>
<reference evidence="9" key="1">
    <citation type="submission" date="2022-08" db="EMBL/GenBank/DDBJ databases">
        <authorList>
            <person name="Vandamme P."/>
            <person name="Hettiarachchi A."/>
            <person name="Peeters C."/>
            <person name="Cnockaert M."/>
            <person name="Carlier A."/>
        </authorList>
    </citation>
    <scope>NUCLEOTIDE SEQUENCE</scope>
    <source>
        <strain evidence="9">LMG 31809</strain>
    </source>
</reference>
<dbReference type="PANTHER" id="PTHR30518:SF2">
    <property type="entry name" value="ENDOLYTIC MUREIN TRANSGLYCOSYLASE"/>
    <property type="match status" value="1"/>
</dbReference>
<keyword evidence="3 7" id="KW-1133">Transmembrane helix</keyword>
<dbReference type="InterPro" id="IPR003770">
    <property type="entry name" value="MLTG-like"/>
</dbReference>
<dbReference type="GO" id="GO:0005886">
    <property type="term" value="C:plasma membrane"/>
    <property type="evidence" value="ECO:0007669"/>
    <property type="project" value="UniProtKB-UniRule"/>
</dbReference>
<evidence type="ECO:0000256" key="2">
    <source>
        <dbReference type="ARBA" id="ARBA00022692"/>
    </source>
</evidence>
<dbReference type="EC" id="4.2.2.29" evidence="7"/>
<keyword evidence="1 7" id="KW-1003">Cell membrane</keyword>
<keyword evidence="5 7" id="KW-0456">Lyase</keyword>
<name>A0A9X3TZK9_9PROT</name>
<evidence type="ECO:0000256" key="3">
    <source>
        <dbReference type="ARBA" id="ARBA00022989"/>
    </source>
</evidence>
<evidence type="ECO:0000256" key="4">
    <source>
        <dbReference type="ARBA" id="ARBA00023136"/>
    </source>
</evidence>
<dbReference type="EMBL" id="JANWOI010000003">
    <property type="protein sequence ID" value="MDA5194349.1"/>
    <property type="molecule type" value="Genomic_DNA"/>
</dbReference>
<accession>A0A9X3TZK9</accession>
<evidence type="ECO:0000256" key="1">
    <source>
        <dbReference type="ARBA" id="ARBA00022475"/>
    </source>
</evidence>
<dbReference type="GO" id="GO:0008932">
    <property type="term" value="F:lytic endotransglycosylase activity"/>
    <property type="evidence" value="ECO:0007669"/>
    <property type="project" value="UniProtKB-UniRule"/>
</dbReference>
<dbReference type="AlphaFoldDB" id="A0A9X3TZK9"/>
<keyword evidence="4 7" id="KW-0472">Membrane</keyword>
<evidence type="ECO:0000313" key="10">
    <source>
        <dbReference type="Proteomes" id="UP001141619"/>
    </source>
</evidence>
<evidence type="ECO:0000313" key="9">
    <source>
        <dbReference type="EMBL" id="MDA5194349.1"/>
    </source>
</evidence>
<feature type="site" description="Important for catalytic activity" evidence="7">
    <location>
        <position position="202"/>
    </location>
</feature>
<comment type="catalytic activity">
    <reaction evidence="7">
        <text>a peptidoglycan chain = a peptidoglycan chain with N-acetyl-1,6-anhydromuramyl-[peptide] at the reducing end + a peptidoglycan chain with N-acetylglucosamine at the non-reducing end.</text>
        <dbReference type="EC" id="4.2.2.29"/>
    </reaction>
</comment>
<reference evidence="9" key="2">
    <citation type="journal article" date="2023" name="Syst. Appl. Microbiol.">
        <title>Govania unica gen. nov., sp. nov., a rare biosphere bacterium that represents a novel family in the class Alphaproteobacteria.</title>
        <authorList>
            <person name="Vandamme P."/>
            <person name="Peeters C."/>
            <person name="Hettiarachchi A."/>
            <person name="Cnockaert M."/>
            <person name="Carlier A."/>
        </authorList>
    </citation>
    <scope>NUCLEOTIDE SEQUENCE</scope>
    <source>
        <strain evidence="9">LMG 31809</strain>
    </source>
</reference>
<dbReference type="NCBIfam" id="TIGR00247">
    <property type="entry name" value="endolytic transglycosylase MltG"/>
    <property type="match status" value="1"/>
</dbReference>
<dbReference type="Gene3D" id="3.30.160.60">
    <property type="entry name" value="Classic Zinc Finger"/>
    <property type="match status" value="1"/>
</dbReference>
<comment type="similarity">
    <text evidence="7">Belongs to the transglycosylase MltG family.</text>
</comment>
<protein>
    <recommendedName>
        <fullName evidence="7">Endolytic murein transglycosylase</fullName>
        <ecNumber evidence="7">4.2.2.29</ecNumber>
    </recommendedName>
    <alternativeName>
        <fullName evidence="7">Peptidoglycan lytic transglycosylase</fullName>
    </alternativeName>
    <alternativeName>
        <fullName evidence="7">Peptidoglycan polymerization terminase</fullName>
    </alternativeName>
</protein>
<dbReference type="GO" id="GO:0009252">
    <property type="term" value="P:peptidoglycan biosynthetic process"/>
    <property type="evidence" value="ECO:0007669"/>
    <property type="project" value="UniProtKB-UniRule"/>
</dbReference>
<evidence type="ECO:0000256" key="5">
    <source>
        <dbReference type="ARBA" id="ARBA00023239"/>
    </source>
</evidence>
<dbReference type="Pfam" id="PF02618">
    <property type="entry name" value="YceG"/>
    <property type="match status" value="1"/>
</dbReference>
<keyword evidence="7" id="KW-0997">Cell inner membrane</keyword>
<dbReference type="RefSeq" id="WP_274944052.1">
    <property type="nucleotide sequence ID" value="NZ_JANWOI010000003.1"/>
</dbReference>
<evidence type="ECO:0000256" key="6">
    <source>
        <dbReference type="ARBA" id="ARBA00023316"/>
    </source>
</evidence>
<feature type="region of interest" description="Disordered" evidence="8">
    <location>
        <begin position="318"/>
        <end position="345"/>
    </location>
</feature>
<organism evidence="9 10">
    <name type="scientific">Govanella unica</name>
    <dbReference type="NCBI Taxonomy" id="2975056"/>
    <lineage>
        <taxon>Bacteria</taxon>
        <taxon>Pseudomonadati</taxon>
        <taxon>Pseudomonadota</taxon>
        <taxon>Alphaproteobacteria</taxon>
        <taxon>Emcibacterales</taxon>
        <taxon>Govanellaceae</taxon>
        <taxon>Govanella</taxon>
    </lineage>
</organism>
<sequence>MLRIPWYVVVALVLLGLLAGAGTYVYRGVTMPGPLSTERVVIIPKGAGLRATSTALRDAGVSRNAWMFMVLSRAKGNGAGLKFGEYLIPPHTSLTDVLRILESGKVIQHRLTFPEGLSSREIVALLNAAPLLDGQVTTIPADGTLLPETYFYTYGENREAVVGRMKAAMTRALDGAWGARPLDFPLKSPAELVVLASIVEKETGIAGERPRVAAVFLNRLKLGMRLQSDPTVIYGITGGGPLARPLTRADLDTPTPYNTYAVNGLPPGPIANPGRDALRAVVTPASGQDLFFVADGTGGHLFAETLDQHNRNVVRWRKIERGEDPDAPPPPVVKKTEPKKKKSRR</sequence>